<dbReference type="GO" id="GO:0006364">
    <property type="term" value="P:rRNA processing"/>
    <property type="evidence" value="ECO:0007669"/>
    <property type="project" value="UniProtKB-KW"/>
</dbReference>
<dbReference type="PROSITE" id="PS00092">
    <property type="entry name" value="N6_MTASE"/>
    <property type="match status" value="1"/>
</dbReference>
<dbReference type="InterPro" id="IPR002052">
    <property type="entry name" value="DNA_methylase_N6_adenine_CS"/>
</dbReference>
<evidence type="ECO:0000256" key="3">
    <source>
        <dbReference type="ARBA" id="ARBA00022603"/>
    </source>
</evidence>
<keyword evidence="1" id="KW-0963">Cytoplasm</keyword>
<dbReference type="Pfam" id="PF05175">
    <property type="entry name" value="MTS"/>
    <property type="match status" value="1"/>
</dbReference>
<name>A0A1X7NCJ8_9HYPH</name>
<dbReference type="GO" id="GO:0032259">
    <property type="term" value="P:methylation"/>
    <property type="evidence" value="ECO:0007669"/>
    <property type="project" value="UniProtKB-KW"/>
</dbReference>
<feature type="domain" description="Methyltransferase small" evidence="6">
    <location>
        <begin position="170"/>
        <end position="336"/>
    </location>
</feature>
<dbReference type="GO" id="GO:0003676">
    <property type="term" value="F:nucleic acid binding"/>
    <property type="evidence" value="ECO:0007669"/>
    <property type="project" value="InterPro"/>
</dbReference>
<dbReference type="InterPro" id="IPR029063">
    <property type="entry name" value="SAM-dependent_MTases_sf"/>
</dbReference>
<evidence type="ECO:0000256" key="1">
    <source>
        <dbReference type="ARBA" id="ARBA00022490"/>
    </source>
</evidence>
<evidence type="ECO:0000256" key="4">
    <source>
        <dbReference type="ARBA" id="ARBA00022679"/>
    </source>
</evidence>
<dbReference type="PANTHER" id="PTHR47816:SF4">
    <property type="entry name" value="RIBOSOMAL RNA SMALL SUBUNIT METHYLTRANSFERASE C"/>
    <property type="match status" value="1"/>
</dbReference>
<evidence type="ECO:0000256" key="2">
    <source>
        <dbReference type="ARBA" id="ARBA00022552"/>
    </source>
</evidence>
<gene>
    <name evidence="7" type="ORF">SAMN02982922_1596</name>
</gene>
<dbReference type="InterPro" id="IPR046977">
    <property type="entry name" value="RsmC/RlmG"/>
</dbReference>
<keyword evidence="8" id="KW-1185">Reference proteome</keyword>
<dbReference type="RefSeq" id="WP_085463674.1">
    <property type="nucleotide sequence ID" value="NZ_FXBL01000004.1"/>
</dbReference>
<dbReference type="OrthoDB" id="9816072at2"/>
<evidence type="ECO:0000259" key="6">
    <source>
        <dbReference type="Pfam" id="PF05175"/>
    </source>
</evidence>
<keyword evidence="4 7" id="KW-0808">Transferase</keyword>
<sequence length="340" mass="36546">MAAGDDAQRTLFHPFETGDMDVPGKGARVLFLGAEPGFRLPEGFAAELTLVQGFRPDFLKLKAGRHRVVPVADGEGYDLVLVLTGKHKGLNEILIAEAMRRGSPASVILVAGSKDDGIASLRKRLEALAPIEGSLSKFHGQAFWLHRPADARAVAAMLENPHREALIGGRFRATPGMFSHDRIDAGSRLLAQHIPPDLSGAVADFCAGWGYLAAEALERCAGVASLDLFEADFASLEAAKLNLADARVPVGFHWADLASEPVPRKFDAIVMNPPFHQGRAADPAIGNAMIRAASAALKPNGRLYMVANRGLPYEAALSAGFRQSGELVRDQTYKVLWARR</sequence>
<organism evidence="7 8">
    <name type="scientific">Mesorhizobium australicum</name>
    <dbReference type="NCBI Taxonomy" id="536018"/>
    <lineage>
        <taxon>Bacteria</taxon>
        <taxon>Pseudomonadati</taxon>
        <taxon>Pseudomonadota</taxon>
        <taxon>Alphaproteobacteria</taxon>
        <taxon>Hyphomicrobiales</taxon>
        <taxon>Phyllobacteriaceae</taxon>
        <taxon>Mesorhizobium</taxon>
    </lineage>
</organism>
<dbReference type="EMBL" id="FXBL01000004">
    <property type="protein sequence ID" value="SMH35387.1"/>
    <property type="molecule type" value="Genomic_DNA"/>
</dbReference>
<keyword evidence="3 7" id="KW-0489">Methyltransferase</keyword>
<dbReference type="GO" id="GO:0008757">
    <property type="term" value="F:S-adenosylmethionine-dependent methyltransferase activity"/>
    <property type="evidence" value="ECO:0007669"/>
    <property type="project" value="InterPro"/>
</dbReference>
<keyword evidence="2" id="KW-0698">rRNA processing</keyword>
<dbReference type="Proteomes" id="UP000193083">
    <property type="component" value="Unassembled WGS sequence"/>
</dbReference>
<dbReference type="PANTHER" id="PTHR47816">
    <property type="entry name" value="RIBOSOMAL RNA SMALL SUBUNIT METHYLTRANSFERASE C"/>
    <property type="match status" value="1"/>
</dbReference>
<accession>A0A1X7NCJ8</accession>
<dbReference type="Gene3D" id="3.40.50.150">
    <property type="entry name" value="Vaccinia Virus protein VP39"/>
    <property type="match status" value="2"/>
</dbReference>
<proteinExistence type="predicted"/>
<dbReference type="SUPFAM" id="SSF53335">
    <property type="entry name" value="S-adenosyl-L-methionine-dependent methyltransferases"/>
    <property type="match status" value="1"/>
</dbReference>
<evidence type="ECO:0000313" key="8">
    <source>
        <dbReference type="Proteomes" id="UP000193083"/>
    </source>
</evidence>
<dbReference type="CDD" id="cd02440">
    <property type="entry name" value="AdoMet_MTases"/>
    <property type="match status" value="1"/>
</dbReference>
<protein>
    <submittedName>
        <fullName evidence="7">16S rRNA m(2)G 1207 methyltransferase</fullName>
    </submittedName>
</protein>
<evidence type="ECO:0000256" key="5">
    <source>
        <dbReference type="ARBA" id="ARBA00022691"/>
    </source>
</evidence>
<dbReference type="GO" id="GO:0008170">
    <property type="term" value="F:N-methyltransferase activity"/>
    <property type="evidence" value="ECO:0007669"/>
    <property type="project" value="UniProtKB-ARBA"/>
</dbReference>
<dbReference type="AlphaFoldDB" id="A0A1X7NCJ8"/>
<keyword evidence="5" id="KW-0949">S-adenosyl-L-methionine</keyword>
<dbReference type="InterPro" id="IPR007848">
    <property type="entry name" value="Small_mtfrase_dom"/>
</dbReference>
<evidence type="ECO:0000313" key="7">
    <source>
        <dbReference type="EMBL" id="SMH35387.1"/>
    </source>
</evidence>
<reference evidence="7 8" key="1">
    <citation type="submission" date="2017-04" db="EMBL/GenBank/DDBJ databases">
        <authorList>
            <person name="Afonso C.L."/>
            <person name="Miller P.J."/>
            <person name="Scott M.A."/>
            <person name="Spackman E."/>
            <person name="Goraichik I."/>
            <person name="Dimitrov K.M."/>
            <person name="Suarez D.L."/>
            <person name="Swayne D.E."/>
        </authorList>
    </citation>
    <scope>NUCLEOTIDE SEQUENCE [LARGE SCALE GENOMIC DNA]</scope>
    <source>
        <strain evidence="7 8">B5P</strain>
    </source>
</reference>